<dbReference type="RefSeq" id="WP_121977720.1">
    <property type="nucleotide sequence ID" value="NZ_JBHTLH010000005.1"/>
</dbReference>
<dbReference type="Proteomes" id="UP001597156">
    <property type="component" value="Unassembled WGS sequence"/>
</dbReference>
<dbReference type="EMBL" id="JBHTLH010000005">
    <property type="protein sequence ID" value="MFD1124115.1"/>
    <property type="molecule type" value="Genomic_DNA"/>
</dbReference>
<accession>A0ABW3PI66</accession>
<evidence type="ECO:0000313" key="1">
    <source>
        <dbReference type="EMBL" id="MFD1124115.1"/>
    </source>
</evidence>
<sequence length="80" mass="9526">MTKQTFPLALKALKDYRQYEFLVKKRRQEIMFPYYEGRDNNIGGGQAENKVNKRVEDLAMRLTNDPKLNWLALEKAMDWS</sequence>
<evidence type="ECO:0000313" key="2">
    <source>
        <dbReference type="Proteomes" id="UP001597156"/>
    </source>
</evidence>
<comment type="caution">
    <text evidence="1">The sequence shown here is derived from an EMBL/GenBank/DDBJ whole genome shotgun (WGS) entry which is preliminary data.</text>
</comment>
<organism evidence="1 2">
    <name type="scientific">Lentilactobacillus raoultii</name>
    <dbReference type="NCBI Taxonomy" id="1987503"/>
    <lineage>
        <taxon>Bacteria</taxon>
        <taxon>Bacillati</taxon>
        <taxon>Bacillota</taxon>
        <taxon>Bacilli</taxon>
        <taxon>Lactobacillales</taxon>
        <taxon>Lactobacillaceae</taxon>
        <taxon>Lentilactobacillus</taxon>
    </lineage>
</organism>
<name>A0ABW3PI66_9LACO</name>
<reference evidence="2" key="1">
    <citation type="journal article" date="2019" name="Int. J. Syst. Evol. Microbiol.">
        <title>The Global Catalogue of Microorganisms (GCM) 10K type strain sequencing project: providing services to taxonomists for standard genome sequencing and annotation.</title>
        <authorList>
            <consortium name="The Broad Institute Genomics Platform"/>
            <consortium name="The Broad Institute Genome Sequencing Center for Infectious Disease"/>
            <person name="Wu L."/>
            <person name="Ma J."/>
        </authorList>
    </citation>
    <scope>NUCLEOTIDE SEQUENCE [LARGE SCALE GENOMIC DNA]</scope>
    <source>
        <strain evidence="2">CCUG 71848</strain>
    </source>
</reference>
<gene>
    <name evidence="1" type="ORF">ACFQ22_01895</name>
</gene>
<keyword evidence="2" id="KW-1185">Reference proteome</keyword>
<proteinExistence type="predicted"/>
<protein>
    <submittedName>
        <fullName evidence="1">Uncharacterized protein</fullName>
    </submittedName>
</protein>